<keyword evidence="1" id="KW-0732">Signal</keyword>
<evidence type="ECO:0000313" key="4">
    <source>
        <dbReference type="Proteomes" id="UP000019151"/>
    </source>
</evidence>
<dbReference type="NCBIfam" id="TIGR02595">
    <property type="entry name" value="PEP_CTERM"/>
    <property type="match status" value="1"/>
</dbReference>
<dbReference type="KEGG" id="gba:J421_3862"/>
<dbReference type="InParanoid" id="W0RJX4"/>
<dbReference type="EMBL" id="CP007128">
    <property type="protein sequence ID" value="AHG91399.1"/>
    <property type="molecule type" value="Genomic_DNA"/>
</dbReference>
<feature type="domain" description="Ice-binding protein C-terminal" evidence="2">
    <location>
        <begin position="229"/>
        <end position="253"/>
    </location>
</feature>
<organism evidence="3 4">
    <name type="scientific">Gemmatirosa kalamazoonensis</name>
    <dbReference type="NCBI Taxonomy" id="861299"/>
    <lineage>
        <taxon>Bacteria</taxon>
        <taxon>Pseudomonadati</taxon>
        <taxon>Gemmatimonadota</taxon>
        <taxon>Gemmatimonadia</taxon>
        <taxon>Gemmatimonadales</taxon>
        <taxon>Gemmatimonadaceae</taxon>
        <taxon>Gemmatirosa</taxon>
    </lineage>
</organism>
<name>W0RJX4_9BACT</name>
<reference evidence="3 4" key="1">
    <citation type="journal article" date="2014" name="Genome Announc.">
        <title>Genome Sequence and Methylome of Soil Bacterium Gemmatirosa kalamazoonensis KBS708T, a Member of the Rarely Cultivated Gemmatimonadetes Phylum.</title>
        <authorList>
            <person name="Debruyn J.M."/>
            <person name="Radosevich M."/>
            <person name="Wommack K.E."/>
            <person name="Polson S.W."/>
            <person name="Hauser L.J."/>
            <person name="Fawaz M.N."/>
            <person name="Korlach J."/>
            <person name="Tsai Y.C."/>
        </authorList>
    </citation>
    <scope>NUCLEOTIDE SEQUENCE [LARGE SCALE GENOMIC DNA]</scope>
    <source>
        <strain evidence="3 4">KBS708</strain>
    </source>
</reference>
<sequence>MSWRKLLVLAGAVLVPAGAKAQGACSIPDVLTHPFAYVWINGVCNDASALVSPTGNGTWSNAMTLRTSAGVVNLNAQYDSDPFITFGATTTNVIAGPVTYAFLFGTPITPGTYNTASSTGGLTYTVAKTSGSVTAPGVYPTYISGYGTLGLAATNLGVDLGTASCSITTTTLATCTQNFGVLTNTFTPALYDNLEALLTYNQSGLQTVASWSGAITLDFDNTIGNGNLVPEPATLGLLGIGLAGIGVIARRRRS</sequence>
<protein>
    <submittedName>
        <fullName evidence="3">PEP motif putative anchor domain protein</fullName>
    </submittedName>
</protein>
<dbReference type="AlphaFoldDB" id="W0RJX4"/>
<keyword evidence="4" id="KW-1185">Reference proteome</keyword>
<proteinExistence type="predicted"/>
<dbReference type="RefSeq" id="WP_104022833.1">
    <property type="nucleotide sequence ID" value="NZ_CP007128.1"/>
</dbReference>
<dbReference type="Pfam" id="PF07589">
    <property type="entry name" value="PEP-CTERM"/>
    <property type="match status" value="1"/>
</dbReference>
<feature type="signal peptide" evidence="1">
    <location>
        <begin position="1"/>
        <end position="21"/>
    </location>
</feature>
<evidence type="ECO:0000313" key="3">
    <source>
        <dbReference type="EMBL" id="AHG91399.1"/>
    </source>
</evidence>
<feature type="chain" id="PRO_5004794301" evidence="1">
    <location>
        <begin position="22"/>
        <end position="254"/>
    </location>
</feature>
<evidence type="ECO:0000259" key="2">
    <source>
        <dbReference type="Pfam" id="PF07589"/>
    </source>
</evidence>
<dbReference type="InterPro" id="IPR013424">
    <property type="entry name" value="Ice-binding_C"/>
</dbReference>
<evidence type="ECO:0000256" key="1">
    <source>
        <dbReference type="SAM" id="SignalP"/>
    </source>
</evidence>
<gene>
    <name evidence="3" type="ORF">J421_3862</name>
</gene>
<dbReference type="HOGENOM" id="CLU_1093074_0_0_0"/>
<accession>W0RJX4</accession>
<dbReference type="Proteomes" id="UP000019151">
    <property type="component" value="Chromosome"/>
</dbReference>